<organism evidence="1 2">
    <name type="scientific">Nocardioides terrae</name>
    <dbReference type="NCBI Taxonomy" id="574651"/>
    <lineage>
        <taxon>Bacteria</taxon>
        <taxon>Bacillati</taxon>
        <taxon>Actinomycetota</taxon>
        <taxon>Actinomycetes</taxon>
        <taxon>Propionibacteriales</taxon>
        <taxon>Nocardioidaceae</taxon>
        <taxon>Nocardioides</taxon>
    </lineage>
</organism>
<evidence type="ECO:0000313" key="2">
    <source>
        <dbReference type="Proteomes" id="UP000198832"/>
    </source>
</evidence>
<sequence length="59" mass="6731">MPSNDQFLYAADNAGPLLTFDGAYRLRRHRDLQFGRGILRAVRGISRRMPRARIAATSR</sequence>
<dbReference type="Proteomes" id="UP000198832">
    <property type="component" value="Unassembled WGS sequence"/>
</dbReference>
<name>A0A1I1EKR9_9ACTN</name>
<proteinExistence type="predicted"/>
<protein>
    <submittedName>
        <fullName evidence="1">Uncharacterized protein</fullName>
    </submittedName>
</protein>
<dbReference type="STRING" id="574651.SAMN04487968_10245"/>
<dbReference type="EMBL" id="FOLB01000002">
    <property type="protein sequence ID" value="SFB85503.1"/>
    <property type="molecule type" value="Genomic_DNA"/>
</dbReference>
<reference evidence="1 2" key="1">
    <citation type="submission" date="2016-10" db="EMBL/GenBank/DDBJ databases">
        <authorList>
            <person name="de Groot N.N."/>
        </authorList>
    </citation>
    <scope>NUCLEOTIDE SEQUENCE [LARGE SCALE GENOMIC DNA]</scope>
    <source>
        <strain evidence="1 2">CGMCC 1.7056</strain>
    </source>
</reference>
<dbReference type="AlphaFoldDB" id="A0A1I1EKR9"/>
<keyword evidence="2" id="KW-1185">Reference proteome</keyword>
<gene>
    <name evidence="1" type="ORF">SAMN04487968_10245</name>
</gene>
<accession>A0A1I1EKR9</accession>
<evidence type="ECO:0000313" key="1">
    <source>
        <dbReference type="EMBL" id="SFB85503.1"/>
    </source>
</evidence>
<dbReference type="RefSeq" id="WP_091120102.1">
    <property type="nucleotide sequence ID" value="NZ_FOLB01000002.1"/>
</dbReference>